<dbReference type="Pfam" id="PF01928">
    <property type="entry name" value="CYTH"/>
    <property type="match status" value="1"/>
</dbReference>
<dbReference type="InterPro" id="IPR023577">
    <property type="entry name" value="CYTH_domain"/>
</dbReference>
<organism evidence="2 3">
    <name type="scientific">Rossellomorea aquimaris</name>
    <dbReference type="NCBI Taxonomy" id="189382"/>
    <lineage>
        <taxon>Bacteria</taxon>
        <taxon>Bacillati</taxon>
        <taxon>Bacillota</taxon>
        <taxon>Bacilli</taxon>
        <taxon>Bacillales</taxon>
        <taxon>Bacillaceae</taxon>
        <taxon>Rossellomorea</taxon>
    </lineage>
</organism>
<dbReference type="Proteomes" id="UP000182062">
    <property type="component" value="Unassembled WGS sequence"/>
</dbReference>
<dbReference type="CDD" id="cd07762">
    <property type="entry name" value="CYTH-like_Pase_1"/>
    <property type="match status" value="1"/>
</dbReference>
<dbReference type="Gene3D" id="2.40.320.10">
    <property type="entry name" value="Hypothetical Protein Pfu-838710-001"/>
    <property type="match status" value="1"/>
</dbReference>
<sequence length="197" mass="23100">MLHLAQEIEIEFKNLLTKEEYMQLIQQFSIKDTAFSVQENHYFDTPGFHLKEKQSALRVRQKDGSFTLTLKTPITDGLLETNQRLSSGQAEELLKHDIFPDGEVKDFLLNLGASVSSLHHFGSLTTKRAELEYRGGLLVFDESSYFDKVDYELEYEVKDFKEGEKIFFDFLKEQGIPIRETENKIKRFYREKVRQES</sequence>
<dbReference type="SMART" id="SM01118">
    <property type="entry name" value="CYTH"/>
    <property type="match status" value="1"/>
</dbReference>
<evidence type="ECO:0000259" key="1">
    <source>
        <dbReference type="PROSITE" id="PS51707"/>
    </source>
</evidence>
<accession>A0A1J6WKZ5</accession>
<comment type="caution">
    <text evidence="2">The sequence shown here is derived from an EMBL/GenBank/DDBJ whole genome shotgun (WGS) entry which is preliminary data.</text>
</comment>
<dbReference type="SUPFAM" id="SSF55154">
    <property type="entry name" value="CYTH-like phosphatases"/>
    <property type="match status" value="1"/>
</dbReference>
<dbReference type="EMBL" id="MINN01000074">
    <property type="protein sequence ID" value="OIU72496.1"/>
    <property type="molecule type" value="Genomic_DNA"/>
</dbReference>
<keyword evidence="3" id="KW-1185">Reference proteome</keyword>
<dbReference type="InterPro" id="IPR033469">
    <property type="entry name" value="CYTH-like_dom_sf"/>
</dbReference>
<dbReference type="InterPro" id="IPR009195">
    <property type="entry name" value="Uncharacterised_YjbK"/>
</dbReference>
<protein>
    <submittedName>
        <fullName evidence="2">CYTH domain-containing protein</fullName>
    </submittedName>
</protein>
<evidence type="ECO:0000313" key="2">
    <source>
        <dbReference type="EMBL" id="OIU72496.1"/>
    </source>
</evidence>
<evidence type="ECO:0000313" key="3">
    <source>
        <dbReference type="Proteomes" id="UP000182062"/>
    </source>
</evidence>
<dbReference type="AlphaFoldDB" id="A0A1J6WKZ5"/>
<reference evidence="2 3" key="1">
    <citation type="submission" date="2016-09" db="EMBL/GenBank/DDBJ databases">
        <title>Bacillus aquimaris SAMM genome sequence reveals colonization and biosurfactant production capacities.</title>
        <authorList>
            <person name="Waghmode S.R."/>
            <person name="Suryavanshi M.V."/>
        </authorList>
    </citation>
    <scope>NUCLEOTIDE SEQUENCE [LARGE SCALE GENOMIC DNA]</scope>
    <source>
        <strain evidence="2 3">SAMM</strain>
    </source>
</reference>
<dbReference type="OrthoDB" id="384378at2"/>
<feature type="domain" description="CYTH" evidence="1">
    <location>
        <begin position="7"/>
        <end position="195"/>
    </location>
</feature>
<dbReference type="PROSITE" id="PS51707">
    <property type="entry name" value="CYTH"/>
    <property type="match status" value="1"/>
</dbReference>
<name>A0A1J6WKZ5_9BACI</name>
<dbReference type="PIRSF" id="PIRSF012526">
    <property type="entry name" value="CYTH_UCP012526"/>
    <property type="match status" value="1"/>
</dbReference>
<gene>
    <name evidence="2" type="ORF">BHE18_07700</name>
</gene>
<proteinExistence type="predicted"/>